<reference evidence="2 3" key="2">
    <citation type="journal article" date="2010" name="Stand. Genomic Sci.">
        <title>Complete genome sequence of Desulfohalobium retbaense type strain (HR(100)).</title>
        <authorList>
            <person name="Spring S."/>
            <person name="Nolan M."/>
            <person name="Lapidus A."/>
            <person name="Glavina Del Rio T."/>
            <person name="Copeland A."/>
            <person name="Tice H."/>
            <person name="Cheng J.F."/>
            <person name="Lucas S."/>
            <person name="Land M."/>
            <person name="Chen F."/>
            <person name="Bruce D."/>
            <person name="Goodwin L."/>
            <person name="Pitluck S."/>
            <person name="Ivanova N."/>
            <person name="Mavromatis K."/>
            <person name="Mikhailova N."/>
            <person name="Pati A."/>
            <person name="Chen A."/>
            <person name="Palaniappan K."/>
            <person name="Hauser L."/>
            <person name="Chang Y.J."/>
            <person name="Jeffries C.D."/>
            <person name="Munk C."/>
            <person name="Kiss H."/>
            <person name="Chain P."/>
            <person name="Han C."/>
            <person name="Brettin T."/>
            <person name="Detter J.C."/>
            <person name="Schuler E."/>
            <person name="Goker M."/>
            <person name="Rohde M."/>
            <person name="Bristow J."/>
            <person name="Eisen J.A."/>
            <person name="Markowitz V."/>
            <person name="Hugenholtz P."/>
            <person name="Kyrpides N.C."/>
            <person name="Klenk H.P."/>
        </authorList>
    </citation>
    <scope>NUCLEOTIDE SEQUENCE [LARGE SCALE GENOMIC DNA]</scope>
    <source>
        <strain evidence="2 3">DSM 5692</strain>
    </source>
</reference>
<evidence type="ECO:0000256" key="1">
    <source>
        <dbReference type="SAM" id="Phobius"/>
    </source>
</evidence>
<feature type="transmembrane region" description="Helical" evidence="1">
    <location>
        <begin position="48"/>
        <end position="66"/>
    </location>
</feature>
<dbReference type="Proteomes" id="UP000001052">
    <property type="component" value="Chromosome"/>
</dbReference>
<reference evidence="3" key="1">
    <citation type="submission" date="2009-09" db="EMBL/GenBank/DDBJ databases">
        <title>The complete chromosome of Desulfohalobium retbaense DSM 5692.</title>
        <authorList>
            <consortium name="US DOE Joint Genome Institute (JGI-PGF)"/>
            <person name="Lucas S."/>
            <person name="Copeland A."/>
            <person name="Lapidus A."/>
            <person name="Glavina del Rio T."/>
            <person name="Dalin E."/>
            <person name="Tice H."/>
            <person name="Bruce D."/>
            <person name="Goodwin L."/>
            <person name="Pitluck S."/>
            <person name="Kyrpides N."/>
            <person name="Mavromatis K."/>
            <person name="Ivanova N."/>
            <person name="Mikhailova N."/>
            <person name="Munk A.C."/>
            <person name="Brettin T."/>
            <person name="Detter J.C."/>
            <person name="Han C."/>
            <person name="Tapia R."/>
            <person name="Larimer F."/>
            <person name="Land M."/>
            <person name="Hauser L."/>
            <person name="Markowitz V."/>
            <person name="Cheng J.-F."/>
            <person name="Hugenholtz P."/>
            <person name="Woyke T."/>
            <person name="Wu D."/>
            <person name="Spring S."/>
            <person name="Klenk H.-P."/>
            <person name="Eisen J.A."/>
        </authorList>
    </citation>
    <scope>NUCLEOTIDE SEQUENCE [LARGE SCALE GENOMIC DNA]</scope>
    <source>
        <strain evidence="3">DSM 5692</strain>
    </source>
</reference>
<keyword evidence="1" id="KW-0472">Membrane</keyword>
<dbReference type="KEGG" id="drt:Dret_2416"/>
<evidence type="ECO:0000313" key="2">
    <source>
        <dbReference type="EMBL" id="ACV69698.1"/>
    </source>
</evidence>
<dbReference type="STRING" id="485915.Dret_2416"/>
<keyword evidence="1" id="KW-0812">Transmembrane</keyword>
<dbReference type="EMBL" id="CP001734">
    <property type="protein sequence ID" value="ACV69698.1"/>
    <property type="molecule type" value="Genomic_DNA"/>
</dbReference>
<evidence type="ECO:0000313" key="3">
    <source>
        <dbReference type="Proteomes" id="UP000001052"/>
    </source>
</evidence>
<dbReference type="OrthoDB" id="5460292at2"/>
<dbReference type="InterPro" id="IPR019201">
    <property type="entry name" value="DUF2065"/>
</dbReference>
<dbReference type="Pfam" id="PF09838">
    <property type="entry name" value="DUF2065"/>
    <property type="match status" value="1"/>
</dbReference>
<accession>C8X5K1</accession>
<evidence type="ECO:0008006" key="4">
    <source>
        <dbReference type="Google" id="ProtNLM"/>
    </source>
</evidence>
<protein>
    <recommendedName>
        <fullName evidence="4">DUF2065 domain-containing protein</fullName>
    </recommendedName>
</protein>
<feature type="transmembrane region" description="Helical" evidence="1">
    <location>
        <begin position="6"/>
        <end position="27"/>
    </location>
</feature>
<keyword evidence="3" id="KW-1185">Reference proteome</keyword>
<dbReference type="eggNOG" id="COG3242">
    <property type="taxonomic scope" value="Bacteria"/>
</dbReference>
<dbReference type="RefSeq" id="WP_015752832.1">
    <property type="nucleotide sequence ID" value="NC_013223.1"/>
</dbReference>
<dbReference type="AlphaFoldDB" id="C8X5K1"/>
<organism evidence="2 3">
    <name type="scientific">Desulfohalobium retbaense (strain ATCC 49708 / DSM 5692 / JCM 16813 / HR100)</name>
    <dbReference type="NCBI Taxonomy" id="485915"/>
    <lineage>
        <taxon>Bacteria</taxon>
        <taxon>Pseudomonadati</taxon>
        <taxon>Thermodesulfobacteriota</taxon>
        <taxon>Desulfovibrionia</taxon>
        <taxon>Desulfovibrionales</taxon>
        <taxon>Desulfohalobiaceae</taxon>
        <taxon>Desulfohalobium</taxon>
    </lineage>
</organism>
<keyword evidence="1" id="KW-1133">Transmembrane helix</keyword>
<gene>
    <name evidence="2" type="ordered locus">Dret_2416</name>
</gene>
<sequence>MQFDVTFFLTALGLAFILEGLPYFIWAERMPTVLALLAEQPSGRLRRYGFFALLAGLALIAFGRSLV</sequence>
<name>C8X5K1_DESRD</name>
<dbReference type="HOGENOM" id="CLU_179416_2_2_7"/>
<proteinExistence type="predicted"/>